<dbReference type="GeneID" id="105912469"/>
<name>A0A6P8FWS2_CLUHA</name>
<dbReference type="InterPro" id="IPR015321">
    <property type="entry name" value="TypeI_recpt_CBD"/>
</dbReference>
<dbReference type="PANTHER" id="PTHR23037:SF45">
    <property type="entry name" value="INTERLEUKIN 13 RECEPTOR SUBUNIT ALPHA 2"/>
    <property type="match status" value="1"/>
</dbReference>
<accession>A0A6P8FWS2</accession>
<comment type="subcellular location">
    <subcellularLocation>
        <location evidence="1">Membrane</location>
        <topology evidence="1">Single-pass type I membrane protein</topology>
    </subcellularLocation>
</comment>
<dbReference type="InterPro" id="IPR036116">
    <property type="entry name" value="FN3_sf"/>
</dbReference>
<dbReference type="AlphaFoldDB" id="A0A6P8FWS2"/>
<dbReference type="CTD" id="3598"/>
<dbReference type="GO" id="GO:0009897">
    <property type="term" value="C:external side of plasma membrane"/>
    <property type="evidence" value="ECO:0007669"/>
    <property type="project" value="TreeGrafter"/>
</dbReference>
<evidence type="ECO:0000256" key="2">
    <source>
        <dbReference type="ARBA" id="ARBA00022692"/>
    </source>
</evidence>
<keyword evidence="6 12" id="KW-0675">Receptor</keyword>
<evidence type="ECO:0000256" key="5">
    <source>
        <dbReference type="ARBA" id="ARBA00023136"/>
    </source>
</evidence>
<dbReference type="SUPFAM" id="SSF49265">
    <property type="entry name" value="Fibronectin type III"/>
    <property type="match status" value="3"/>
</dbReference>
<evidence type="ECO:0000313" key="11">
    <source>
        <dbReference type="Proteomes" id="UP000515152"/>
    </source>
</evidence>
<evidence type="ECO:0000256" key="1">
    <source>
        <dbReference type="ARBA" id="ARBA00004479"/>
    </source>
</evidence>
<feature type="domain" description="Type I cytokine receptor cytokine-binding" evidence="10">
    <location>
        <begin position="135"/>
        <end position="228"/>
    </location>
</feature>
<protein>
    <submittedName>
        <fullName evidence="12">Interleukin-13 receptor subunit alpha-2 isoform X1</fullName>
    </submittedName>
</protein>
<dbReference type="OrthoDB" id="9826641at2759"/>
<evidence type="ECO:0000256" key="6">
    <source>
        <dbReference type="ARBA" id="ARBA00023170"/>
    </source>
</evidence>
<dbReference type="Pfam" id="PF09240">
    <property type="entry name" value="IL6Ra-bind"/>
    <property type="match status" value="1"/>
</dbReference>
<keyword evidence="7" id="KW-0325">Glycoprotein</keyword>
<evidence type="ECO:0000256" key="8">
    <source>
        <dbReference type="SAM" id="Phobius"/>
    </source>
</evidence>
<dbReference type="Gene3D" id="2.60.40.10">
    <property type="entry name" value="Immunoglobulins"/>
    <property type="match status" value="3"/>
</dbReference>
<evidence type="ECO:0000259" key="10">
    <source>
        <dbReference type="Pfam" id="PF09240"/>
    </source>
</evidence>
<organism evidence="11 12">
    <name type="scientific">Clupea harengus</name>
    <name type="common">Atlantic herring</name>
    <dbReference type="NCBI Taxonomy" id="7950"/>
    <lineage>
        <taxon>Eukaryota</taxon>
        <taxon>Metazoa</taxon>
        <taxon>Chordata</taxon>
        <taxon>Craniata</taxon>
        <taxon>Vertebrata</taxon>
        <taxon>Euteleostomi</taxon>
        <taxon>Actinopterygii</taxon>
        <taxon>Neopterygii</taxon>
        <taxon>Teleostei</taxon>
        <taxon>Clupei</taxon>
        <taxon>Clupeiformes</taxon>
        <taxon>Clupeoidei</taxon>
        <taxon>Clupeidae</taxon>
        <taxon>Clupea</taxon>
    </lineage>
</organism>
<feature type="chain" id="PRO_5028250172" evidence="9">
    <location>
        <begin position="21"/>
        <end position="397"/>
    </location>
</feature>
<proteinExistence type="predicted"/>
<feature type="signal peptide" evidence="9">
    <location>
        <begin position="1"/>
        <end position="20"/>
    </location>
</feature>
<evidence type="ECO:0000256" key="7">
    <source>
        <dbReference type="ARBA" id="ARBA00023180"/>
    </source>
</evidence>
<dbReference type="GO" id="GO:0004896">
    <property type="term" value="F:cytokine receptor activity"/>
    <property type="evidence" value="ECO:0007669"/>
    <property type="project" value="TreeGrafter"/>
</dbReference>
<evidence type="ECO:0000256" key="4">
    <source>
        <dbReference type="ARBA" id="ARBA00022989"/>
    </source>
</evidence>
<dbReference type="PANTHER" id="PTHR23037">
    <property type="entry name" value="CYTOKINE RECEPTOR"/>
    <property type="match status" value="1"/>
</dbReference>
<reference evidence="12" key="1">
    <citation type="submission" date="2025-08" db="UniProtKB">
        <authorList>
            <consortium name="RefSeq"/>
        </authorList>
    </citation>
    <scope>IDENTIFICATION</scope>
</reference>
<evidence type="ECO:0000256" key="9">
    <source>
        <dbReference type="SAM" id="SignalP"/>
    </source>
</evidence>
<evidence type="ECO:0000313" key="12">
    <source>
        <dbReference type="RefSeq" id="XP_031427931.1"/>
    </source>
</evidence>
<keyword evidence="5 8" id="KW-0472">Membrane</keyword>
<gene>
    <name evidence="12" type="primary">il13ra2</name>
</gene>
<dbReference type="Proteomes" id="UP000515152">
    <property type="component" value="Chromosome 8"/>
</dbReference>
<evidence type="ECO:0000256" key="3">
    <source>
        <dbReference type="ARBA" id="ARBA00022729"/>
    </source>
</evidence>
<dbReference type="KEGG" id="char:105912469"/>
<sequence length="397" mass="45144">MKMFSVILAVIMAYICRCCAEVKSVEPPENVTVSGLGLLGQLVIHWSRPTSLQNVTDCAVRYQLEYFSTYKNEWKGYRTPWTTLRAQFDLERDVQVKLRTMLRGKCTNGIESTSAALELVWHPKLTGVEGSRVKNFSCVFHMKQYMECTWDRGPEEPQHSQRFLYYWHNGLEAVAECPQYLLSSGVRTGCLFPREAVKEFTDFNVCVNGSSPVGPLRPAYFSLQVQNHVKPGLVEAVSLEALQQDGELVLGWKPPAGHIPSHCLEYEVMTEHTNQDGREWRMVNVTEDTSLVLPANQRSCARVRSHVHRYCSDHSFWSNWTQWKCLPVEKDNLSPAMDIALICVLVASAVALLSLCVSVGMFSRTRRQRTEQKVSHCSLLGENQHLKLLSAFSHPHH</sequence>
<keyword evidence="3 9" id="KW-0732">Signal</keyword>
<dbReference type="InterPro" id="IPR013783">
    <property type="entry name" value="Ig-like_fold"/>
</dbReference>
<keyword evidence="2 8" id="KW-0812">Transmembrane</keyword>
<keyword evidence="4 8" id="KW-1133">Transmembrane helix</keyword>
<dbReference type="RefSeq" id="XP_031427931.1">
    <property type="nucleotide sequence ID" value="XM_031572071.1"/>
</dbReference>
<keyword evidence="11" id="KW-1185">Reference proteome</keyword>
<feature type="transmembrane region" description="Helical" evidence="8">
    <location>
        <begin position="339"/>
        <end position="363"/>
    </location>
</feature>